<evidence type="ECO:0000313" key="11">
    <source>
        <dbReference type="EMBL" id="CCB88275.1"/>
    </source>
</evidence>
<organism evidence="11 12">
    <name type="scientific">Simkania negevensis (strain ATCC VR-1471 / DSM 27360 / Z)</name>
    <dbReference type="NCBI Taxonomy" id="331113"/>
    <lineage>
        <taxon>Bacteria</taxon>
        <taxon>Pseudomonadati</taxon>
        <taxon>Chlamydiota</taxon>
        <taxon>Chlamydiia</taxon>
        <taxon>Parachlamydiales</taxon>
        <taxon>Simkaniaceae</taxon>
        <taxon>Simkania</taxon>
    </lineage>
</organism>
<comment type="function">
    <text evidence="7">Catalyzes the ATP-dependent amidation of deamido-NAD to form NAD. Uses L-glutamine as a nitrogen source.</text>
</comment>
<evidence type="ECO:0000259" key="10">
    <source>
        <dbReference type="PROSITE" id="PS50263"/>
    </source>
</evidence>
<dbReference type="InterPro" id="IPR014445">
    <property type="entry name" value="Gln-dep_NAD_synthase"/>
</dbReference>
<dbReference type="PIRSF" id="PIRSF006630">
    <property type="entry name" value="NADS_GAT"/>
    <property type="match status" value="1"/>
</dbReference>
<feature type="binding site" evidence="7">
    <location>
        <position position="376"/>
    </location>
    <ligand>
        <name>deamido-NAD(+)</name>
        <dbReference type="ChEBI" id="CHEBI:58437"/>
        <note>ligand shared between two neighboring subunits</note>
    </ligand>
</feature>
<dbReference type="Pfam" id="PF00795">
    <property type="entry name" value="CN_hydrolase"/>
    <property type="match status" value="1"/>
</dbReference>
<dbReference type="SUPFAM" id="SSF52402">
    <property type="entry name" value="Adenine nucleotide alpha hydrolases-like"/>
    <property type="match status" value="1"/>
</dbReference>
<feature type="binding site" evidence="7">
    <location>
        <position position="400"/>
    </location>
    <ligand>
        <name>ATP</name>
        <dbReference type="ChEBI" id="CHEBI:30616"/>
    </ligand>
</feature>
<dbReference type="InterPro" id="IPR036526">
    <property type="entry name" value="C-N_Hydrolase_sf"/>
</dbReference>
<dbReference type="GO" id="GO:0005524">
    <property type="term" value="F:ATP binding"/>
    <property type="evidence" value="ECO:0007669"/>
    <property type="project" value="UniProtKB-UniRule"/>
</dbReference>
<dbReference type="NCBIfam" id="NF010588">
    <property type="entry name" value="PRK13981.1"/>
    <property type="match status" value="1"/>
</dbReference>
<dbReference type="HOGENOM" id="CLU_022313_2_0_0"/>
<dbReference type="UniPathway" id="UPA00253">
    <property type="reaction ID" value="UER00334"/>
</dbReference>
<dbReference type="PANTHER" id="PTHR23090:SF9">
    <property type="entry name" value="GLUTAMINE-DEPENDENT NAD(+) SYNTHETASE"/>
    <property type="match status" value="1"/>
</dbReference>
<keyword evidence="3 7" id="KW-0436">Ligase</keyword>
<dbReference type="GO" id="GO:0004359">
    <property type="term" value="F:glutaminase activity"/>
    <property type="evidence" value="ECO:0007669"/>
    <property type="project" value="InterPro"/>
</dbReference>
<dbReference type="CDD" id="cd00553">
    <property type="entry name" value="NAD_synthase"/>
    <property type="match status" value="1"/>
</dbReference>
<comment type="similarity">
    <text evidence="2 7 8">In the C-terminal section; belongs to the NAD synthetase family.</text>
</comment>
<dbReference type="SUPFAM" id="SSF56317">
    <property type="entry name" value="Carbon-nitrogen hydrolase"/>
    <property type="match status" value="1"/>
</dbReference>
<feature type="binding site" evidence="7">
    <location>
        <position position="118"/>
    </location>
    <ligand>
        <name>L-glutamine</name>
        <dbReference type="ChEBI" id="CHEBI:58359"/>
    </ligand>
</feature>
<feature type="domain" description="CN hydrolase" evidence="10">
    <location>
        <begin position="1"/>
        <end position="259"/>
    </location>
</feature>
<gene>
    <name evidence="7 11" type="primary">nadE</name>
    <name evidence="11" type="ordered locus">SNE_A03980</name>
</gene>
<comment type="catalytic activity">
    <reaction evidence="7 8">
        <text>deamido-NAD(+) + L-glutamine + ATP + H2O = L-glutamate + AMP + diphosphate + NAD(+) + H(+)</text>
        <dbReference type="Rhea" id="RHEA:24384"/>
        <dbReference type="ChEBI" id="CHEBI:15377"/>
        <dbReference type="ChEBI" id="CHEBI:15378"/>
        <dbReference type="ChEBI" id="CHEBI:29985"/>
        <dbReference type="ChEBI" id="CHEBI:30616"/>
        <dbReference type="ChEBI" id="CHEBI:33019"/>
        <dbReference type="ChEBI" id="CHEBI:57540"/>
        <dbReference type="ChEBI" id="CHEBI:58359"/>
        <dbReference type="ChEBI" id="CHEBI:58437"/>
        <dbReference type="ChEBI" id="CHEBI:456215"/>
        <dbReference type="EC" id="6.3.5.1"/>
    </reaction>
</comment>
<sequence length="546" mass="60807">MKILVAQLNPTVGDLDKNTQKILDAMDHGRKVGAEIVLCPELSICGYPPEDLVYHRSFIDSMELHLERIAKASKGITVLVGVARRAVLEGEKHLHNSAAIISNGHILGFQDKWLLPTYDVFDERRYFEPGHSTRVWEIGGKRVGVIICEDIWQHAGYVDYTRYERDPVLALKPLKPDVLLNLSASPYQFQKPDIRVDVCAKAAKTLGCPVILCCQVGANGQIIFDGYSVHVNEEGKLCHLGKGFQEDKMLVDLEANICPCPFKYDTMGNLVEALSLGVKDYFAKFGFSKACLGLSGGIDSALVAYIAKKALGKENVLGISMPSRYTREGSRDDAKDLAERLGIQFKEIPIEGPFNEFLNLLQPYFEGKESDITEENLQARIRGIILMAMSNKHGYIVLSTGNKSEVALGYATLYGDMCGGLGVIADVTKTKVYDLCRYINKVEGKEVILESIIKRAPSAELRPDQIDLDSLPEYGVIDNVLEGYVENYLSIDEISEKYGIGQELVLDLVQRIHAAEYKRRQGPPILRVSKKSFGVGRRYPIVQNWL</sequence>
<dbReference type="STRING" id="331113.SNE_A03980"/>
<feature type="binding site" evidence="7">
    <location>
        <position position="185"/>
    </location>
    <ligand>
        <name>L-glutamine</name>
        <dbReference type="ChEBI" id="CHEBI:58359"/>
    </ligand>
</feature>
<feature type="binding site" evidence="7">
    <location>
        <begin position="293"/>
        <end position="300"/>
    </location>
    <ligand>
        <name>ATP</name>
        <dbReference type="ChEBI" id="CHEBI:30616"/>
    </ligand>
</feature>
<dbReference type="GO" id="GO:0008795">
    <property type="term" value="F:NAD+ synthase activity"/>
    <property type="evidence" value="ECO:0007669"/>
    <property type="project" value="UniProtKB-UniRule"/>
</dbReference>
<evidence type="ECO:0000313" key="12">
    <source>
        <dbReference type="Proteomes" id="UP000000496"/>
    </source>
</evidence>
<dbReference type="EC" id="6.3.5.1" evidence="7 8"/>
<evidence type="ECO:0000256" key="3">
    <source>
        <dbReference type="ARBA" id="ARBA00022598"/>
    </source>
</evidence>
<proteinExistence type="inferred from homology"/>
<feature type="binding site" evidence="7">
    <location>
        <position position="191"/>
    </location>
    <ligand>
        <name>L-glutamine</name>
        <dbReference type="ChEBI" id="CHEBI:58359"/>
    </ligand>
</feature>
<evidence type="ECO:0000256" key="5">
    <source>
        <dbReference type="ARBA" id="ARBA00022840"/>
    </source>
</evidence>
<evidence type="ECO:0000256" key="8">
    <source>
        <dbReference type="PIRNR" id="PIRNR006630"/>
    </source>
</evidence>
<feature type="active site" description="Nucleophile; for glutaminase activity" evidence="7">
    <location>
        <position position="148"/>
    </location>
</feature>
<dbReference type="FunFam" id="3.40.50.620:FF:000106">
    <property type="entry name" value="Glutamine-dependent NAD(+) synthetase"/>
    <property type="match status" value="1"/>
</dbReference>
<dbReference type="InterPro" id="IPR022310">
    <property type="entry name" value="NAD/GMP_synthase"/>
</dbReference>
<evidence type="ECO:0000256" key="1">
    <source>
        <dbReference type="ARBA" id="ARBA00005188"/>
    </source>
</evidence>
<dbReference type="Gene3D" id="3.60.110.10">
    <property type="entry name" value="Carbon-nitrogen hydrolase"/>
    <property type="match status" value="1"/>
</dbReference>
<reference key="1">
    <citation type="journal article" date="2011" name="Mol. Biol. Evol.">
        <title>Unity in variety -- the pan-genome of the Chlamydiae.</title>
        <authorList>
            <person name="Collingro A."/>
            <person name="Tischler P."/>
            <person name="Weinmaier T."/>
            <person name="Penz T."/>
            <person name="Heinz E."/>
            <person name="Brunham R.C."/>
            <person name="Read T.D."/>
            <person name="Bavoil P.M."/>
            <person name="Sachse K."/>
            <person name="Kahane S."/>
            <person name="Friedman M.G."/>
            <person name="Rattei T."/>
            <person name="Myers G.S.A."/>
            <person name="Horn M."/>
        </authorList>
    </citation>
    <scope>NUCLEOTIDE SEQUENCE</scope>
    <source>
        <strain>Z</strain>
    </source>
</reference>
<dbReference type="AlphaFoldDB" id="F8L6E5"/>
<dbReference type="CDD" id="cd07570">
    <property type="entry name" value="GAT_Gln-NAD-synth"/>
    <property type="match status" value="1"/>
</dbReference>
<dbReference type="KEGG" id="sng:SNE_A03980"/>
<keyword evidence="5 7" id="KW-0067">ATP-binding</keyword>
<dbReference type="HAMAP" id="MF_02090">
    <property type="entry name" value="NadE_glutamine_dep"/>
    <property type="match status" value="1"/>
</dbReference>
<dbReference type="InterPro" id="IPR003010">
    <property type="entry name" value="C-N_Hydrolase"/>
</dbReference>
<keyword evidence="12" id="KW-1185">Reference proteome</keyword>
<comment type="similarity">
    <text evidence="9">Belongs to the NAD synthetase family.</text>
</comment>
<dbReference type="Pfam" id="PF02540">
    <property type="entry name" value="NAD_synthase"/>
    <property type="match status" value="1"/>
</dbReference>
<evidence type="ECO:0000256" key="7">
    <source>
        <dbReference type="HAMAP-Rule" id="MF_02090"/>
    </source>
</evidence>
<protein>
    <recommendedName>
        <fullName evidence="7 8">Glutamine-dependent NAD(+) synthetase</fullName>
        <ecNumber evidence="7 8">6.3.5.1</ecNumber>
    </recommendedName>
    <alternativeName>
        <fullName evidence="7 8">NAD(+) synthase [glutamine-hydrolyzing]</fullName>
    </alternativeName>
</protein>
<dbReference type="NCBIfam" id="TIGR00552">
    <property type="entry name" value="nadE"/>
    <property type="match status" value="1"/>
</dbReference>
<reference evidence="11 12" key="2">
    <citation type="journal article" date="2011" name="Mol. Biol. Evol.">
        <title>Unity in variety--the pan-genome of the Chlamydiae.</title>
        <authorList>
            <person name="Collingro A."/>
            <person name="Tischler P."/>
            <person name="Weinmaier T."/>
            <person name="Penz T."/>
            <person name="Heinz E."/>
            <person name="Brunham R.C."/>
            <person name="Read T.D."/>
            <person name="Bavoil P.M."/>
            <person name="Sachse K."/>
            <person name="Kahane S."/>
            <person name="Friedman M.G."/>
            <person name="Rattei T."/>
            <person name="Myers G.S."/>
            <person name="Horn M."/>
        </authorList>
    </citation>
    <scope>NUCLEOTIDE SEQUENCE [LARGE SCALE GENOMIC DNA]</scope>
    <source>
        <strain evidence="12">ATCC VR-1471 / Z</strain>
    </source>
</reference>
<dbReference type="eggNOG" id="COG0171">
    <property type="taxonomic scope" value="Bacteria"/>
</dbReference>
<dbReference type="PANTHER" id="PTHR23090">
    <property type="entry name" value="NH 3 /GLUTAMINE-DEPENDENT NAD + SYNTHETASE"/>
    <property type="match status" value="1"/>
</dbReference>
<feature type="active site" description="For glutaminase activity" evidence="7">
    <location>
        <position position="112"/>
    </location>
</feature>
<dbReference type="InterPro" id="IPR014729">
    <property type="entry name" value="Rossmann-like_a/b/a_fold"/>
</dbReference>
<evidence type="ECO:0000256" key="4">
    <source>
        <dbReference type="ARBA" id="ARBA00022741"/>
    </source>
</evidence>
<dbReference type="eggNOG" id="COG0388">
    <property type="taxonomic scope" value="Bacteria"/>
</dbReference>
<comment type="caution">
    <text evidence="7">Lacks conserved residue(s) required for the propagation of feature annotation.</text>
</comment>
<accession>F8L6E5</accession>
<keyword evidence="6 7" id="KW-0520">NAD</keyword>
<dbReference type="RefSeq" id="WP_013942742.1">
    <property type="nucleotide sequence ID" value="NC_015713.1"/>
</dbReference>
<dbReference type="GO" id="GO:0005737">
    <property type="term" value="C:cytoplasm"/>
    <property type="evidence" value="ECO:0007669"/>
    <property type="project" value="InterPro"/>
</dbReference>
<feature type="binding site" evidence="7">
    <location>
        <position position="518"/>
    </location>
    <ligand>
        <name>deamido-NAD(+)</name>
        <dbReference type="ChEBI" id="CHEBI:58437"/>
        <note>ligand shared between two neighboring subunits</note>
    </ligand>
</feature>
<dbReference type="EMBL" id="FR872582">
    <property type="protein sequence ID" value="CCB88275.1"/>
    <property type="molecule type" value="Genomic_DNA"/>
</dbReference>
<dbReference type="Gene3D" id="3.40.50.620">
    <property type="entry name" value="HUPs"/>
    <property type="match status" value="1"/>
</dbReference>
<evidence type="ECO:0000256" key="6">
    <source>
        <dbReference type="ARBA" id="ARBA00023027"/>
    </source>
</evidence>
<feature type="active site" description="Proton acceptor; for glutaminase activity" evidence="7">
    <location>
        <position position="41"/>
    </location>
</feature>
<comment type="pathway">
    <text evidence="1 7 8">Cofactor biosynthesis; NAD(+) biosynthesis; NAD(+) from deamido-NAD(+) (L-Gln route): step 1/1.</text>
</comment>
<dbReference type="InterPro" id="IPR003694">
    <property type="entry name" value="NAD_synthase"/>
</dbReference>
<dbReference type="Proteomes" id="UP000000496">
    <property type="component" value="Chromosome gsn.131"/>
</dbReference>
<dbReference type="PROSITE" id="PS50263">
    <property type="entry name" value="CN_HYDROLASE"/>
    <property type="match status" value="1"/>
</dbReference>
<evidence type="ECO:0000256" key="9">
    <source>
        <dbReference type="RuleBase" id="RU003811"/>
    </source>
</evidence>
<evidence type="ECO:0000256" key="2">
    <source>
        <dbReference type="ARBA" id="ARBA00007145"/>
    </source>
</evidence>
<name>F8L6E5_SIMNZ</name>
<dbReference type="OrthoDB" id="9803818at2"/>
<keyword evidence="4 7" id="KW-0547">Nucleotide-binding</keyword>
<dbReference type="GO" id="GO:0009435">
    <property type="term" value="P:NAD+ biosynthetic process"/>
    <property type="evidence" value="ECO:0007669"/>
    <property type="project" value="UniProtKB-UniRule"/>
</dbReference>
<dbReference type="GO" id="GO:0003952">
    <property type="term" value="F:NAD+ synthase (glutamine-hydrolyzing) activity"/>
    <property type="evidence" value="ECO:0007669"/>
    <property type="project" value="UniProtKB-UniRule"/>
</dbReference>
<feature type="binding site" evidence="7">
    <location>
        <position position="405"/>
    </location>
    <ligand>
        <name>deamido-NAD(+)</name>
        <dbReference type="ChEBI" id="CHEBI:58437"/>
        <note>ligand shared between two neighboring subunits</note>
    </ligand>
</feature>